<keyword evidence="7" id="KW-0539">Nucleus</keyword>
<comment type="similarity">
    <text evidence="3">Belongs to the exportin family.</text>
</comment>
<gene>
    <name evidence="9" type="ORF">NSK_007366</name>
</gene>
<comment type="caution">
    <text evidence="9">The sequence shown here is derived from an EMBL/GenBank/DDBJ whole genome shotgun (WGS) entry which is preliminary data.</text>
</comment>
<dbReference type="PANTHER" id="PTHR12596">
    <property type="entry name" value="EXPORTIN 4,7-RELATED"/>
    <property type="match status" value="1"/>
</dbReference>
<proteinExistence type="inferred from homology"/>
<keyword evidence="5" id="KW-0963">Cytoplasm</keyword>
<evidence type="ECO:0000256" key="5">
    <source>
        <dbReference type="ARBA" id="ARBA00022490"/>
    </source>
</evidence>
<keyword evidence="10" id="KW-1185">Reference proteome</keyword>
<dbReference type="SUPFAM" id="SSF48371">
    <property type="entry name" value="ARM repeat"/>
    <property type="match status" value="1"/>
</dbReference>
<dbReference type="OrthoDB" id="244158at2759"/>
<reference evidence="9 10" key="1">
    <citation type="submission" date="2019-01" db="EMBL/GenBank/DDBJ databases">
        <title>Nuclear Genome Assembly of the Microalgal Biofuel strain Nannochloropsis salina CCMP1776.</title>
        <authorList>
            <person name="Hovde B."/>
        </authorList>
    </citation>
    <scope>NUCLEOTIDE SEQUENCE [LARGE SCALE GENOMIC DNA]</scope>
    <source>
        <strain evidence="9 10">CCMP1776</strain>
    </source>
</reference>
<dbReference type="GO" id="GO:0005737">
    <property type="term" value="C:cytoplasm"/>
    <property type="evidence" value="ECO:0007669"/>
    <property type="project" value="UniProtKB-SubCell"/>
</dbReference>
<evidence type="ECO:0000256" key="7">
    <source>
        <dbReference type="ARBA" id="ARBA00023242"/>
    </source>
</evidence>
<evidence type="ECO:0000256" key="3">
    <source>
        <dbReference type="ARBA" id="ARBA00009466"/>
    </source>
</evidence>
<name>A0A4D9CV70_9STRA</name>
<dbReference type="PROSITE" id="PS50166">
    <property type="entry name" value="IMPORTIN_B_NT"/>
    <property type="match status" value="1"/>
</dbReference>
<dbReference type="Gene3D" id="1.25.10.10">
    <property type="entry name" value="Leucine-rich Repeat Variant"/>
    <property type="match status" value="2"/>
</dbReference>
<dbReference type="GO" id="GO:0006611">
    <property type="term" value="P:protein export from nucleus"/>
    <property type="evidence" value="ECO:0007669"/>
    <property type="project" value="TreeGrafter"/>
</dbReference>
<dbReference type="Pfam" id="PF25795">
    <property type="entry name" value="TPR_XPO7"/>
    <property type="match status" value="1"/>
</dbReference>
<protein>
    <recommendedName>
        <fullName evidence="8">Importin N-terminal domain-containing protein</fullName>
    </recommendedName>
</protein>
<evidence type="ECO:0000256" key="4">
    <source>
        <dbReference type="ARBA" id="ARBA00022448"/>
    </source>
</evidence>
<feature type="domain" description="Importin N-terminal" evidence="8">
    <location>
        <begin position="28"/>
        <end position="94"/>
    </location>
</feature>
<dbReference type="InterPro" id="IPR044189">
    <property type="entry name" value="XPO4/7-like"/>
</dbReference>
<dbReference type="AlphaFoldDB" id="A0A4D9CV70"/>
<dbReference type="FunFam" id="1.25.10.10:FF:000520">
    <property type="entry name" value="Exportin-7-A"/>
    <property type="match status" value="1"/>
</dbReference>
<evidence type="ECO:0000313" key="10">
    <source>
        <dbReference type="Proteomes" id="UP000355283"/>
    </source>
</evidence>
<dbReference type="GO" id="GO:0005643">
    <property type="term" value="C:nuclear pore"/>
    <property type="evidence" value="ECO:0007669"/>
    <property type="project" value="TreeGrafter"/>
</dbReference>
<dbReference type="PANTHER" id="PTHR12596:SF2">
    <property type="entry name" value="EXPORTIN-7 ISOFORM X1"/>
    <property type="match status" value="1"/>
</dbReference>
<evidence type="ECO:0000259" key="8">
    <source>
        <dbReference type="PROSITE" id="PS50166"/>
    </source>
</evidence>
<organism evidence="9 10">
    <name type="scientific">Nannochloropsis salina CCMP1776</name>
    <dbReference type="NCBI Taxonomy" id="1027361"/>
    <lineage>
        <taxon>Eukaryota</taxon>
        <taxon>Sar</taxon>
        <taxon>Stramenopiles</taxon>
        <taxon>Ochrophyta</taxon>
        <taxon>Eustigmatophyceae</taxon>
        <taxon>Eustigmatales</taxon>
        <taxon>Monodopsidaceae</taxon>
        <taxon>Microchloropsis</taxon>
        <taxon>Microchloropsis salina</taxon>
    </lineage>
</organism>
<dbReference type="InterPro" id="IPR016024">
    <property type="entry name" value="ARM-type_fold"/>
</dbReference>
<sequence length="1118" mass="125783">MDTQGLQQLELLCDALYNSSSESERQQAQQQLLSLQSSAEYIPQCQYILDHSHSSYALFVAANALTKLITQYWNNFSVAQRVEIRNYVLSYLANQGHQVPDFVTTSLIQLVCRITKLGWFDDPQHRELVEDVEKFLHANVDYCIVGLRILNQVVEEFNLPTSGRTLTLHRKTAVSFRDLCLFHIFQICLSTLQQVQRRQFANASPQQEVKIAEQALALSVRALSFDFIGTNPDESAEDVGTIQVPNTWRRLVQNPETMSLFLDFYKNTQPPSSSLALQAVILLSSVRRSLFATDKDRAAFLQQLVTAIREILQTEQGLNFQENYHEFCRLLGRLKANYQLCELVRTEGFNEWCDLAAAFTVRSFQQWQWFGNSIHYLLGLWGRLIAAIPYVPQQPAGSASGANGGGKNYRENMQRCVLQVVQSYIKCMVDSVEVVVRSDGGLEDPLDDEGSLKDQLERLPVICLFQYPAVAQYLMSFLDPLLQTYREKVLKNLPPAQLAATAPGEAASQLKILDGQLTWLVYVVGAIIGGHTSEIHGTSSSSSDSGALSQESMDANLASRCLLLAQDFNVRAQQTGGPGPCSPRLELALVSFFQSFRKMYASEMPHMLSMSPASLSAAIRMDAGGGMMKQKAYQTVYDLMGLGDQVGITTIIVTKVGNNLKYWGKNEDVVSRTLQLFLEMTMGCGSAKVLLSLDPIQYLLHHHTPEYFPFLSVPANSRHRTSFHTTLARLILSVVDEGTSAAFESFMEPILRVLGRLQETTEMRTEEAKQAVIGVCRDLRGVTAATQNRKAYCALFELLYPQYLPVFVRAAEVWFDTPEVTTALLKFMQEFVHNKAQRLMFDQSSPNGILLFREASRVLVAYGTRVLQHPFRVDVYKEKYKGIAISLNVLTCALSGNYVNFGVFALYEDPALDNALDVVLRLALSIPFQEILAFPKLSKAYFAFFEVLFRNHIPAVLSLSTPVFLQVIQAQHEGLQSVDPLLSAQCASTIDYLATYYYQNKSKDRPPMRALRNHLQAQPDVIFTLLSTLFNQLLFGSVNHWAITRPVLSLMLASEEDFNAYKEHMISSQSSPENQARLREEFARLCNDLQRNLEPSNRERVGQKLTVFRVAVSQFLAS</sequence>
<evidence type="ECO:0000256" key="6">
    <source>
        <dbReference type="ARBA" id="ARBA00022927"/>
    </source>
</evidence>
<dbReference type="SMART" id="SM00913">
    <property type="entry name" value="IBN_N"/>
    <property type="match status" value="1"/>
</dbReference>
<keyword evidence="6" id="KW-0653">Protein transport</keyword>
<dbReference type="InterPro" id="IPR001494">
    <property type="entry name" value="Importin-beta_N"/>
</dbReference>
<dbReference type="InterPro" id="IPR057947">
    <property type="entry name" value="TPR_XPO7/RBP17"/>
</dbReference>
<dbReference type="EMBL" id="SDOX01000128">
    <property type="protein sequence ID" value="TFJ81405.1"/>
    <property type="molecule type" value="Genomic_DNA"/>
</dbReference>
<dbReference type="InterPro" id="IPR011989">
    <property type="entry name" value="ARM-like"/>
</dbReference>
<dbReference type="GO" id="GO:0031267">
    <property type="term" value="F:small GTPase binding"/>
    <property type="evidence" value="ECO:0007669"/>
    <property type="project" value="InterPro"/>
</dbReference>
<evidence type="ECO:0000256" key="2">
    <source>
        <dbReference type="ARBA" id="ARBA00004496"/>
    </source>
</evidence>
<evidence type="ECO:0000313" key="9">
    <source>
        <dbReference type="EMBL" id="TFJ81405.1"/>
    </source>
</evidence>
<dbReference type="GO" id="GO:0005049">
    <property type="term" value="F:nuclear export signal receptor activity"/>
    <property type="evidence" value="ECO:0007669"/>
    <property type="project" value="InterPro"/>
</dbReference>
<keyword evidence="4" id="KW-0813">Transport</keyword>
<accession>A0A4D9CV70</accession>
<evidence type="ECO:0000256" key="1">
    <source>
        <dbReference type="ARBA" id="ARBA00004123"/>
    </source>
</evidence>
<comment type="subcellular location">
    <subcellularLocation>
        <location evidence="2">Cytoplasm</location>
    </subcellularLocation>
    <subcellularLocation>
        <location evidence="1">Nucleus</location>
    </subcellularLocation>
</comment>
<dbReference type="Pfam" id="PF03810">
    <property type="entry name" value="IBN_N"/>
    <property type="match status" value="1"/>
</dbReference>
<dbReference type="Proteomes" id="UP000355283">
    <property type="component" value="Unassembled WGS sequence"/>
</dbReference>